<dbReference type="GO" id="GO:0006508">
    <property type="term" value="P:proteolysis"/>
    <property type="evidence" value="ECO:0007669"/>
    <property type="project" value="UniProtKB-KW"/>
</dbReference>
<dbReference type="Proteomes" id="UP000001194">
    <property type="component" value="Unassembled WGS sequence"/>
</dbReference>
<dbReference type="OrthoDB" id="3364670at2759"/>
<proteinExistence type="inferred from homology"/>
<evidence type="ECO:0000259" key="4">
    <source>
        <dbReference type="PROSITE" id="PS50600"/>
    </source>
</evidence>
<sequence length="377" mass="42784">MKYSMKAHSINYEKGNCLGFIIKVVATSHRDHLISLKSRWSNTLASSPRFDTHVQAALKIRHQDPTNASVTSPSPDPLTMTWLQPLTQDVGELTFADPVYHTADLINLDDMQTDTGEILFGDMINVEDDEDEAPPPQDNEPLTVQDIPAHAIELKWEIPASLVQDRNLVDALHFQTIGPLATHRNRRRVPHAKPNLYVFEADDIIRLETPGSRLNDRHPQSSLHMARYNCPHSEIWRRTHHLEFWRKDVWLLPIHRSCPTGHWVLAVILVSTGNVLLFDSLTDMALWKWEIGEIMLLITCLVLASNREGHPLHVITEEGWTTQPLLLNAVQKDAFSCGLWVLAAIVAVLRGCHITGLKEGEIETFRRALVRHVYALP</sequence>
<dbReference type="STRING" id="486041.B0DHJ2"/>
<dbReference type="Gene3D" id="3.40.395.10">
    <property type="entry name" value="Adenoviral Proteinase, Chain A"/>
    <property type="match status" value="1"/>
</dbReference>
<evidence type="ECO:0000256" key="3">
    <source>
        <dbReference type="ARBA" id="ARBA00022801"/>
    </source>
</evidence>
<dbReference type="HOGENOM" id="CLU_631864_0_0_1"/>
<organism evidence="6">
    <name type="scientific">Laccaria bicolor (strain S238N-H82 / ATCC MYA-4686)</name>
    <name type="common">Bicoloured deceiver</name>
    <name type="synonym">Laccaria laccata var. bicolor</name>
    <dbReference type="NCBI Taxonomy" id="486041"/>
    <lineage>
        <taxon>Eukaryota</taxon>
        <taxon>Fungi</taxon>
        <taxon>Dikarya</taxon>
        <taxon>Basidiomycota</taxon>
        <taxon>Agaricomycotina</taxon>
        <taxon>Agaricomycetes</taxon>
        <taxon>Agaricomycetidae</taxon>
        <taxon>Agaricales</taxon>
        <taxon>Agaricineae</taxon>
        <taxon>Hydnangiaceae</taxon>
        <taxon>Laccaria</taxon>
    </lineage>
</organism>
<dbReference type="GO" id="GO:0008234">
    <property type="term" value="F:cysteine-type peptidase activity"/>
    <property type="evidence" value="ECO:0007669"/>
    <property type="project" value="InterPro"/>
</dbReference>
<dbReference type="InterPro" id="IPR003653">
    <property type="entry name" value="Peptidase_C48_C"/>
</dbReference>
<keyword evidence="2" id="KW-0645">Protease</keyword>
<comment type="similarity">
    <text evidence="1">Belongs to the peptidase C48 family.</text>
</comment>
<accession>B0DHJ2</accession>
<reference evidence="5 6" key="1">
    <citation type="journal article" date="2008" name="Nature">
        <title>The genome of Laccaria bicolor provides insights into mycorrhizal symbiosis.</title>
        <authorList>
            <person name="Martin F."/>
            <person name="Aerts A."/>
            <person name="Ahren D."/>
            <person name="Brun A."/>
            <person name="Danchin E.G.J."/>
            <person name="Duchaussoy F."/>
            <person name="Gibon J."/>
            <person name="Kohler A."/>
            <person name="Lindquist E."/>
            <person name="Pereda V."/>
            <person name="Salamov A."/>
            <person name="Shapiro H.J."/>
            <person name="Wuyts J."/>
            <person name="Blaudez D."/>
            <person name="Buee M."/>
            <person name="Brokstein P."/>
            <person name="Canbaeck B."/>
            <person name="Cohen D."/>
            <person name="Courty P.E."/>
            <person name="Coutinho P.M."/>
            <person name="Delaruelle C."/>
            <person name="Detter J.C."/>
            <person name="Deveau A."/>
            <person name="DiFazio S."/>
            <person name="Duplessis S."/>
            <person name="Fraissinet-Tachet L."/>
            <person name="Lucic E."/>
            <person name="Frey-Klett P."/>
            <person name="Fourrey C."/>
            <person name="Feussner I."/>
            <person name="Gay G."/>
            <person name="Grimwood J."/>
            <person name="Hoegger P.J."/>
            <person name="Jain P."/>
            <person name="Kilaru S."/>
            <person name="Labbe J."/>
            <person name="Lin Y.C."/>
            <person name="Legue V."/>
            <person name="Le Tacon F."/>
            <person name="Marmeisse R."/>
            <person name="Melayah D."/>
            <person name="Montanini B."/>
            <person name="Muratet M."/>
            <person name="Nehls U."/>
            <person name="Niculita-Hirzel H."/>
            <person name="Oudot-Le Secq M.P."/>
            <person name="Peter M."/>
            <person name="Quesneville H."/>
            <person name="Rajashekar B."/>
            <person name="Reich M."/>
            <person name="Rouhier N."/>
            <person name="Schmutz J."/>
            <person name="Yin T."/>
            <person name="Chalot M."/>
            <person name="Henrissat B."/>
            <person name="Kuees U."/>
            <person name="Lucas S."/>
            <person name="Van de Peer Y."/>
            <person name="Podila G.K."/>
            <person name="Polle A."/>
            <person name="Pukkila P.J."/>
            <person name="Richardson P.M."/>
            <person name="Rouze P."/>
            <person name="Sanders I.R."/>
            <person name="Stajich J.E."/>
            <person name="Tunlid A."/>
            <person name="Tuskan G."/>
            <person name="Grigoriev I.V."/>
        </authorList>
    </citation>
    <scope>NUCLEOTIDE SEQUENCE [LARGE SCALE GENOMIC DNA]</scope>
    <source>
        <strain evidence="6">S238N-H82 / ATCC MYA-4686</strain>
    </source>
</reference>
<gene>
    <name evidence="5" type="ORF">LACBIDRAFT_302396</name>
</gene>
<dbReference type="SUPFAM" id="SSF54001">
    <property type="entry name" value="Cysteine proteinases"/>
    <property type="match status" value="1"/>
</dbReference>
<dbReference type="RefSeq" id="XP_001883410.1">
    <property type="nucleotide sequence ID" value="XM_001883375.1"/>
</dbReference>
<dbReference type="KEGG" id="lbc:LACBIDRAFT_302396"/>
<protein>
    <submittedName>
        <fullName evidence="5">Predicted protein</fullName>
    </submittedName>
</protein>
<dbReference type="GO" id="GO:0019783">
    <property type="term" value="F:ubiquitin-like protein peptidase activity"/>
    <property type="evidence" value="ECO:0007669"/>
    <property type="project" value="UniProtKB-ARBA"/>
</dbReference>
<evidence type="ECO:0000256" key="2">
    <source>
        <dbReference type="ARBA" id="ARBA00022670"/>
    </source>
</evidence>
<dbReference type="InterPro" id="IPR038765">
    <property type="entry name" value="Papain-like_cys_pep_sf"/>
</dbReference>
<evidence type="ECO:0000313" key="6">
    <source>
        <dbReference type="Proteomes" id="UP000001194"/>
    </source>
</evidence>
<keyword evidence="6" id="KW-1185">Reference proteome</keyword>
<dbReference type="InParanoid" id="B0DHJ2"/>
<keyword evidence="3" id="KW-0378">Hydrolase</keyword>
<dbReference type="GeneID" id="6079041"/>
<dbReference type="Pfam" id="PF02902">
    <property type="entry name" value="Peptidase_C48"/>
    <property type="match status" value="1"/>
</dbReference>
<dbReference type="AlphaFoldDB" id="B0DHJ2"/>
<evidence type="ECO:0000313" key="5">
    <source>
        <dbReference type="EMBL" id="EDR05734.1"/>
    </source>
</evidence>
<name>B0DHJ2_LACBS</name>
<dbReference type="EMBL" id="DS547111">
    <property type="protein sequence ID" value="EDR05734.1"/>
    <property type="molecule type" value="Genomic_DNA"/>
</dbReference>
<dbReference type="PROSITE" id="PS50600">
    <property type="entry name" value="ULP_PROTEASE"/>
    <property type="match status" value="1"/>
</dbReference>
<feature type="domain" description="Ubiquitin-like protease family profile" evidence="4">
    <location>
        <begin position="152"/>
        <end position="348"/>
    </location>
</feature>
<evidence type="ECO:0000256" key="1">
    <source>
        <dbReference type="ARBA" id="ARBA00005234"/>
    </source>
</evidence>